<evidence type="ECO:0000313" key="5">
    <source>
        <dbReference type="Proteomes" id="UP000321827"/>
    </source>
</evidence>
<dbReference type="SMART" id="SM00332">
    <property type="entry name" value="PP2Cc"/>
    <property type="match status" value="1"/>
</dbReference>
<dbReference type="InterPro" id="IPR036457">
    <property type="entry name" value="PPM-type-like_dom_sf"/>
</dbReference>
<dbReference type="GO" id="GO:0004722">
    <property type="term" value="F:protein serine/threonine phosphatase activity"/>
    <property type="evidence" value="ECO:0007669"/>
    <property type="project" value="InterPro"/>
</dbReference>
<dbReference type="PROSITE" id="PS51746">
    <property type="entry name" value="PPM_2"/>
    <property type="match status" value="1"/>
</dbReference>
<keyword evidence="2" id="KW-1133">Transmembrane helix</keyword>
<organism evidence="4 5">
    <name type="scientific">Oceanithermus desulfurans NBRC 100063</name>
    <dbReference type="NCBI Taxonomy" id="1227550"/>
    <lineage>
        <taxon>Bacteria</taxon>
        <taxon>Thermotogati</taxon>
        <taxon>Deinococcota</taxon>
        <taxon>Deinococci</taxon>
        <taxon>Thermales</taxon>
        <taxon>Thermaceae</taxon>
        <taxon>Oceanithermus</taxon>
    </lineage>
</organism>
<dbReference type="Proteomes" id="UP000321827">
    <property type="component" value="Unassembled WGS sequence"/>
</dbReference>
<evidence type="ECO:0000259" key="3">
    <source>
        <dbReference type="PROSITE" id="PS51746"/>
    </source>
</evidence>
<accession>A0A511RP25</accession>
<dbReference type="AlphaFoldDB" id="A0A511RP25"/>
<feature type="region of interest" description="Disordered" evidence="1">
    <location>
        <begin position="1"/>
        <end position="30"/>
    </location>
</feature>
<dbReference type="CDD" id="cd00143">
    <property type="entry name" value="PP2Cc"/>
    <property type="match status" value="1"/>
</dbReference>
<evidence type="ECO:0000256" key="2">
    <source>
        <dbReference type="SAM" id="Phobius"/>
    </source>
</evidence>
<gene>
    <name evidence="4" type="ORF">ODE01S_21160</name>
</gene>
<dbReference type="EMBL" id="BJXN01000018">
    <property type="protein sequence ID" value="GEM90682.1"/>
    <property type="molecule type" value="Genomic_DNA"/>
</dbReference>
<feature type="domain" description="PPM-type phosphatase" evidence="3">
    <location>
        <begin position="11"/>
        <end position="242"/>
    </location>
</feature>
<evidence type="ECO:0000313" key="4">
    <source>
        <dbReference type="EMBL" id="GEM90682.1"/>
    </source>
</evidence>
<dbReference type="OrthoDB" id="9801841at2"/>
<name>A0A511RP25_9DEIN</name>
<dbReference type="SUPFAM" id="SSF81606">
    <property type="entry name" value="PP2C-like"/>
    <property type="match status" value="1"/>
</dbReference>
<reference evidence="4 5" key="1">
    <citation type="submission" date="2019-07" db="EMBL/GenBank/DDBJ databases">
        <title>Whole genome shotgun sequence of Oceanithermus desulfurans NBRC 100063.</title>
        <authorList>
            <person name="Hosoyama A."/>
            <person name="Uohara A."/>
            <person name="Ohji S."/>
            <person name="Ichikawa N."/>
        </authorList>
    </citation>
    <scope>NUCLEOTIDE SEQUENCE [LARGE SCALE GENOMIC DNA]</scope>
    <source>
        <strain evidence="4 5">NBRC 100063</strain>
    </source>
</reference>
<evidence type="ECO:0000256" key="1">
    <source>
        <dbReference type="SAM" id="MobiDB-lite"/>
    </source>
</evidence>
<dbReference type="RefSeq" id="WP_147148642.1">
    <property type="nucleotide sequence ID" value="NZ_BJXN01000018.1"/>
</dbReference>
<dbReference type="InterPro" id="IPR001932">
    <property type="entry name" value="PPM-type_phosphatase-like_dom"/>
</dbReference>
<keyword evidence="2" id="KW-0812">Transmembrane</keyword>
<dbReference type="PANTHER" id="PTHR47992">
    <property type="entry name" value="PROTEIN PHOSPHATASE"/>
    <property type="match status" value="1"/>
</dbReference>
<dbReference type="Gene3D" id="3.60.40.10">
    <property type="entry name" value="PPM-type phosphatase domain"/>
    <property type="match status" value="1"/>
</dbReference>
<keyword evidence="2" id="KW-0472">Membrane</keyword>
<protein>
    <submittedName>
        <fullName evidence="4">Protein phosphatase</fullName>
    </submittedName>
</protein>
<dbReference type="InterPro" id="IPR015655">
    <property type="entry name" value="PP2C"/>
</dbReference>
<proteinExistence type="predicted"/>
<comment type="caution">
    <text evidence="4">The sequence shown here is derived from an EMBL/GenBank/DDBJ whole genome shotgun (WGS) entry which is preliminary data.</text>
</comment>
<dbReference type="SMART" id="SM00331">
    <property type="entry name" value="PP2C_SIG"/>
    <property type="match status" value="1"/>
</dbReference>
<dbReference type="Pfam" id="PF13672">
    <property type="entry name" value="PP2C_2"/>
    <property type="match status" value="1"/>
</dbReference>
<feature type="transmembrane region" description="Helical" evidence="2">
    <location>
        <begin position="295"/>
        <end position="312"/>
    </location>
</feature>
<sequence length="314" mass="34274">MSGPSEAPAVEASALTHPGRKRTTNQDAVGQKLTDRGGVFVVADGMGGHRTGELASKLAVKNILEVIEEDTPSPTLLLEAFEEANDAIYMAGQRPESRGMGTTATALALDLPYALIAHVGDSRAYLLRDGVLTQLTQDHSWVAERLRQGLLTPTEARNHRWRNVITNALGSFPEARVDLIGLKVQPGDRFLICSDGLSGVLEDAVLQEVLESMPPDAAAERLVKLANEWGGPDNISVVAVVVHRIPEDRAPPPWALPLEGGEPVVLAMGQEDESVHTQVIEPGRPRSFWHRWRDLIFLIVYVALLLFVLLFNNR</sequence>